<dbReference type="AlphaFoldDB" id="A0A1F6BCI4"/>
<evidence type="ECO:0000313" key="2">
    <source>
        <dbReference type="EMBL" id="OGG34656.1"/>
    </source>
</evidence>
<gene>
    <name evidence="2" type="ORF">A2968_01625</name>
</gene>
<keyword evidence="1" id="KW-1133">Transmembrane helix</keyword>
<evidence type="ECO:0000313" key="3">
    <source>
        <dbReference type="Proteomes" id="UP000176228"/>
    </source>
</evidence>
<keyword evidence="1" id="KW-0472">Membrane</keyword>
<comment type="caution">
    <text evidence="2">The sequence shown here is derived from an EMBL/GenBank/DDBJ whole genome shotgun (WGS) entry which is preliminary data.</text>
</comment>
<sequence length="137" mass="15344">MKKLLFYIFILTISLLAISGSIGTLYYYLRFSAAQKQLKQISVETEDDVRNLVARVGRLMQLPSQELPTVMTVTDSDRLKNVNFFANARIGHKLLIYPEAHKAILFDPIQNVIIEVAPYNVPTVTPEIATASGESTD</sequence>
<protein>
    <submittedName>
        <fullName evidence="2">Uncharacterized protein</fullName>
    </submittedName>
</protein>
<dbReference type="EMBL" id="MFJU01000031">
    <property type="protein sequence ID" value="OGG34656.1"/>
    <property type="molecule type" value="Genomic_DNA"/>
</dbReference>
<dbReference type="Proteomes" id="UP000176228">
    <property type="component" value="Unassembled WGS sequence"/>
</dbReference>
<reference evidence="2 3" key="1">
    <citation type="journal article" date="2016" name="Nat. Commun.">
        <title>Thousands of microbial genomes shed light on interconnected biogeochemical processes in an aquifer system.</title>
        <authorList>
            <person name="Anantharaman K."/>
            <person name="Brown C.T."/>
            <person name="Hug L.A."/>
            <person name="Sharon I."/>
            <person name="Castelle C.J."/>
            <person name="Probst A.J."/>
            <person name="Thomas B.C."/>
            <person name="Singh A."/>
            <person name="Wilkins M.J."/>
            <person name="Karaoz U."/>
            <person name="Brodie E.L."/>
            <person name="Williams K.H."/>
            <person name="Hubbard S.S."/>
            <person name="Banfield J.F."/>
        </authorList>
    </citation>
    <scope>NUCLEOTIDE SEQUENCE [LARGE SCALE GENOMIC DNA]</scope>
</reference>
<dbReference type="STRING" id="1798391.A2968_01625"/>
<name>A0A1F6BCI4_9BACT</name>
<feature type="transmembrane region" description="Helical" evidence="1">
    <location>
        <begin position="6"/>
        <end position="29"/>
    </location>
</feature>
<keyword evidence="1" id="KW-0812">Transmembrane</keyword>
<evidence type="ECO:0000256" key="1">
    <source>
        <dbReference type="SAM" id="Phobius"/>
    </source>
</evidence>
<accession>A0A1F6BCI4</accession>
<proteinExistence type="predicted"/>
<organism evidence="2 3">
    <name type="scientific">Candidatus Gottesmanbacteria bacterium RIFCSPLOWO2_01_FULL_42_22</name>
    <dbReference type="NCBI Taxonomy" id="1798391"/>
    <lineage>
        <taxon>Bacteria</taxon>
        <taxon>Candidatus Gottesmaniibacteriota</taxon>
    </lineage>
</organism>